<evidence type="ECO:0000256" key="5">
    <source>
        <dbReference type="SAM" id="Phobius"/>
    </source>
</evidence>
<organism evidence="6 7">
    <name type="scientific">Methanohalarchaeum thermophilum</name>
    <dbReference type="NCBI Taxonomy" id="1903181"/>
    <lineage>
        <taxon>Archaea</taxon>
        <taxon>Methanobacteriati</taxon>
        <taxon>Methanobacteriota</taxon>
        <taxon>Methanonatronarchaeia</taxon>
        <taxon>Methanonatronarchaeales</taxon>
        <taxon>Methanonatronarchaeaceae</taxon>
        <taxon>Candidatus Methanohalarchaeum</taxon>
    </lineage>
</organism>
<keyword evidence="2 5" id="KW-0812">Transmembrane</keyword>
<gene>
    <name evidence="6" type="ORF">BTN85_1499</name>
</gene>
<dbReference type="GO" id="GO:0005886">
    <property type="term" value="C:plasma membrane"/>
    <property type="evidence" value="ECO:0007669"/>
    <property type="project" value="UniProtKB-SubCell"/>
</dbReference>
<sequence>MYNRKIDKIKGFLELSIIPPHVYFPILILYFFIFILTEGIPSNVLGRFLIVFLFGLINSMSITFFNNVSDYEEDKIKGKRNLVTEEILSIDVGIYLSMFLYLIGLVFSVVLSCSIDYFIIVPYVVFSFFTWWYSDRFFLGNFFGFRLKENYLTELITYLVTFPCFSLSGWLIMTDLDMKVFLIVFLFTTLVISFMLLKDIKDLSSDKKSGISSFAVVYDISTLLKTSSYLNIVFYFGLIYLGLRNYLSWGVFFILLPLAFFLKEVYYPLRSKKWKISMEMRGIVKKYYLNIYFTFLILILGLIVDNFLIFRF</sequence>
<dbReference type="Pfam" id="PF01040">
    <property type="entry name" value="UbiA"/>
    <property type="match status" value="1"/>
</dbReference>
<dbReference type="InParanoid" id="A0A1Q6DXA9"/>
<evidence type="ECO:0000313" key="7">
    <source>
        <dbReference type="Proteomes" id="UP000185744"/>
    </source>
</evidence>
<evidence type="ECO:0000313" key="6">
    <source>
        <dbReference type="EMBL" id="OKY78993.1"/>
    </source>
</evidence>
<feature type="transmembrane region" description="Helical" evidence="5">
    <location>
        <begin position="48"/>
        <end position="66"/>
    </location>
</feature>
<feature type="transmembrane region" description="Helical" evidence="5">
    <location>
        <begin position="117"/>
        <end position="134"/>
    </location>
</feature>
<evidence type="ECO:0000256" key="2">
    <source>
        <dbReference type="ARBA" id="ARBA00022692"/>
    </source>
</evidence>
<feature type="transmembrane region" description="Helical" evidence="5">
    <location>
        <begin position="246"/>
        <end position="266"/>
    </location>
</feature>
<feature type="transmembrane region" description="Helical" evidence="5">
    <location>
        <begin position="87"/>
        <end position="111"/>
    </location>
</feature>
<dbReference type="STRING" id="1903181.BTN85_1499"/>
<keyword evidence="4 5" id="KW-0472">Membrane</keyword>
<dbReference type="GO" id="GO:0016765">
    <property type="term" value="F:transferase activity, transferring alkyl or aryl (other than methyl) groups"/>
    <property type="evidence" value="ECO:0007669"/>
    <property type="project" value="InterPro"/>
</dbReference>
<keyword evidence="7" id="KW-1185">Reference proteome</keyword>
<comment type="subcellular location">
    <subcellularLocation>
        <location evidence="1">Cell membrane</location>
        <topology evidence="1">Multi-pass membrane protein</topology>
    </subcellularLocation>
</comment>
<feature type="transmembrane region" description="Helical" evidence="5">
    <location>
        <begin position="179"/>
        <end position="197"/>
    </location>
</feature>
<feature type="transmembrane region" description="Helical" evidence="5">
    <location>
        <begin position="12"/>
        <end position="36"/>
    </location>
</feature>
<reference evidence="6" key="1">
    <citation type="submission" date="2016-12" db="EMBL/GenBank/DDBJ databases">
        <title>Discovery of methanogenic haloarchaea.</title>
        <authorList>
            <person name="Sorokin D.Y."/>
            <person name="Makarova K.S."/>
            <person name="Abbas B."/>
            <person name="Ferrer M."/>
            <person name="Golyshin P.N."/>
        </authorList>
    </citation>
    <scope>NUCLEOTIDE SEQUENCE [LARGE SCALE GENOMIC DNA]</scope>
    <source>
        <strain evidence="6">HMET1</strain>
    </source>
</reference>
<evidence type="ECO:0000256" key="4">
    <source>
        <dbReference type="ARBA" id="ARBA00023136"/>
    </source>
</evidence>
<feature type="transmembrane region" description="Helical" evidence="5">
    <location>
        <begin position="287"/>
        <end position="310"/>
    </location>
</feature>
<comment type="caution">
    <text evidence="6">The sequence shown here is derived from an EMBL/GenBank/DDBJ whole genome shotgun (WGS) entry which is preliminary data.</text>
</comment>
<feature type="transmembrane region" description="Helical" evidence="5">
    <location>
        <begin position="217"/>
        <end position="240"/>
    </location>
</feature>
<dbReference type="AlphaFoldDB" id="A0A1Q6DXA9"/>
<protein>
    <submittedName>
        <fullName evidence="6">4-hydroxybenzoate polyprenyltransferase family prenyltransferase UbiA</fullName>
    </submittedName>
</protein>
<dbReference type="InterPro" id="IPR000537">
    <property type="entry name" value="UbiA_prenyltransferase"/>
</dbReference>
<feature type="transmembrane region" description="Helical" evidence="5">
    <location>
        <begin position="155"/>
        <end position="173"/>
    </location>
</feature>
<dbReference type="Proteomes" id="UP000185744">
    <property type="component" value="Unassembled WGS sequence"/>
</dbReference>
<proteinExistence type="predicted"/>
<keyword evidence="3 5" id="KW-1133">Transmembrane helix</keyword>
<evidence type="ECO:0000256" key="1">
    <source>
        <dbReference type="ARBA" id="ARBA00004651"/>
    </source>
</evidence>
<name>A0A1Q6DXA9_METT1</name>
<evidence type="ECO:0000256" key="3">
    <source>
        <dbReference type="ARBA" id="ARBA00022989"/>
    </source>
</evidence>
<accession>A0A1Q6DXA9</accession>
<dbReference type="EMBL" id="MSDW01000001">
    <property type="protein sequence ID" value="OKY78993.1"/>
    <property type="molecule type" value="Genomic_DNA"/>
</dbReference>